<dbReference type="Proteomes" id="UP000823637">
    <property type="component" value="Unassembled WGS sequence"/>
</dbReference>
<dbReference type="InterPro" id="IPR021428">
    <property type="entry name" value="DUF3078"/>
</dbReference>
<sequence length="325" mass="36896">MMKNFTLKSILVALMVCLAAMSSYAQETATDSLQAPKFWKKGMDLSLQFTQNYVSPNWYNGGNSSMAGVANIQGWINYNKDEKIFWENFLDLKYGFSTTFTKDKVGRIFHMTDDMSKYTTKFGYLMGKGWYGSVQAELSTTLFDTYTIDTNNKTSGLGSPVRFYVSPGFDYKYTNDKGTEISLLISPTTYKLVYVNDTVLAKREFAGAEYVAEKTIQEYVGLPADKNMLNDFGGLVQFNLFQKFNDRISLESKLKLYTNYLGNSKGTVGLEADWEITANFVLYKLLTAQISIHPRYDSTTEDGWDAKLQFKEFVSIGLAYSFGER</sequence>
<accession>A0A9D9HCH2</accession>
<evidence type="ECO:0000313" key="3">
    <source>
        <dbReference type="Proteomes" id="UP000823637"/>
    </source>
</evidence>
<organism evidence="2 3">
    <name type="scientific">Candidatus Enterocola intestinipullorum</name>
    <dbReference type="NCBI Taxonomy" id="2840783"/>
    <lineage>
        <taxon>Bacteria</taxon>
        <taxon>Pseudomonadati</taxon>
        <taxon>Bacteroidota</taxon>
        <taxon>Bacteroidia</taxon>
        <taxon>Bacteroidales</taxon>
        <taxon>Candidatus Enterocola</taxon>
    </lineage>
</organism>
<reference evidence="2" key="1">
    <citation type="submission" date="2020-10" db="EMBL/GenBank/DDBJ databases">
        <authorList>
            <person name="Gilroy R."/>
        </authorList>
    </citation>
    <scope>NUCLEOTIDE SEQUENCE</scope>
    <source>
        <strain evidence="2">D3-1215</strain>
    </source>
</reference>
<feature type="signal peptide" evidence="1">
    <location>
        <begin position="1"/>
        <end position="25"/>
    </location>
</feature>
<feature type="chain" id="PRO_5039506253" evidence="1">
    <location>
        <begin position="26"/>
        <end position="325"/>
    </location>
</feature>
<name>A0A9D9HCH2_9BACT</name>
<gene>
    <name evidence="2" type="ORF">IAC32_01930</name>
</gene>
<proteinExistence type="predicted"/>
<keyword evidence="1" id="KW-0732">Signal</keyword>
<dbReference type="AlphaFoldDB" id="A0A9D9HCH2"/>
<protein>
    <submittedName>
        <fullName evidence="2">DUF3078 domain-containing protein</fullName>
    </submittedName>
</protein>
<reference evidence="2" key="2">
    <citation type="journal article" date="2021" name="PeerJ">
        <title>Extensive microbial diversity within the chicken gut microbiome revealed by metagenomics and culture.</title>
        <authorList>
            <person name="Gilroy R."/>
            <person name="Ravi A."/>
            <person name="Getino M."/>
            <person name="Pursley I."/>
            <person name="Horton D.L."/>
            <person name="Alikhan N.F."/>
            <person name="Baker D."/>
            <person name="Gharbi K."/>
            <person name="Hall N."/>
            <person name="Watson M."/>
            <person name="Adriaenssens E.M."/>
            <person name="Foster-Nyarko E."/>
            <person name="Jarju S."/>
            <person name="Secka A."/>
            <person name="Antonio M."/>
            <person name="Oren A."/>
            <person name="Chaudhuri R.R."/>
            <person name="La Ragione R."/>
            <person name="Hildebrand F."/>
            <person name="Pallen M.J."/>
        </authorList>
    </citation>
    <scope>NUCLEOTIDE SEQUENCE</scope>
    <source>
        <strain evidence="2">D3-1215</strain>
    </source>
</reference>
<evidence type="ECO:0000313" key="2">
    <source>
        <dbReference type="EMBL" id="MBO8446491.1"/>
    </source>
</evidence>
<dbReference type="EMBL" id="JADIMR010000028">
    <property type="protein sequence ID" value="MBO8446491.1"/>
    <property type="molecule type" value="Genomic_DNA"/>
</dbReference>
<comment type="caution">
    <text evidence="2">The sequence shown here is derived from an EMBL/GenBank/DDBJ whole genome shotgun (WGS) entry which is preliminary data.</text>
</comment>
<evidence type="ECO:0000256" key="1">
    <source>
        <dbReference type="SAM" id="SignalP"/>
    </source>
</evidence>
<dbReference type="Pfam" id="PF11276">
    <property type="entry name" value="DUF3078"/>
    <property type="match status" value="1"/>
</dbReference>